<dbReference type="HOGENOM" id="CLU_1333831_0_0_1"/>
<keyword evidence="2" id="KW-1185">Reference proteome</keyword>
<dbReference type="OMA" id="RRWMLSA"/>
<dbReference type="Gramene" id="BGIOSGA009793-TA">
    <property type="protein sequence ID" value="BGIOSGA009793-PA"/>
    <property type="gene ID" value="BGIOSGA009793"/>
</dbReference>
<proteinExistence type="predicted"/>
<gene>
    <name evidence="1" type="ORF">OsI_13544</name>
</gene>
<accession>B8AJY5</accession>
<evidence type="ECO:0000313" key="2">
    <source>
        <dbReference type="Proteomes" id="UP000007015"/>
    </source>
</evidence>
<name>B8AJY5_ORYSI</name>
<reference evidence="1 2" key="1">
    <citation type="journal article" date="2005" name="PLoS Biol.">
        <title>The genomes of Oryza sativa: a history of duplications.</title>
        <authorList>
            <person name="Yu J."/>
            <person name="Wang J."/>
            <person name="Lin W."/>
            <person name="Li S."/>
            <person name="Li H."/>
            <person name="Zhou J."/>
            <person name="Ni P."/>
            <person name="Dong W."/>
            <person name="Hu S."/>
            <person name="Zeng C."/>
            <person name="Zhang J."/>
            <person name="Zhang Y."/>
            <person name="Li R."/>
            <person name="Xu Z."/>
            <person name="Li S."/>
            <person name="Li X."/>
            <person name="Zheng H."/>
            <person name="Cong L."/>
            <person name="Lin L."/>
            <person name="Yin J."/>
            <person name="Geng J."/>
            <person name="Li G."/>
            <person name="Shi J."/>
            <person name="Liu J."/>
            <person name="Lv H."/>
            <person name="Li J."/>
            <person name="Wang J."/>
            <person name="Deng Y."/>
            <person name="Ran L."/>
            <person name="Shi X."/>
            <person name="Wang X."/>
            <person name="Wu Q."/>
            <person name="Li C."/>
            <person name="Ren X."/>
            <person name="Wang J."/>
            <person name="Wang X."/>
            <person name="Li D."/>
            <person name="Liu D."/>
            <person name="Zhang X."/>
            <person name="Ji Z."/>
            <person name="Zhao W."/>
            <person name="Sun Y."/>
            <person name="Zhang Z."/>
            <person name="Bao J."/>
            <person name="Han Y."/>
            <person name="Dong L."/>
            <person name="Ji J."/>
            <person name="Chen P."/>
            <person name="Wu S."/>
            <person name="Liu J."/>
            <person name="Xiao Y."/>
            <person name="Bu D."/>
            <person name="Tan J."/>
            <person name="Yang L."/>
            <person name="Ye C."/>
            <person name="Zhang J."/>
            <person name="Xu J."/>
            <person name="Zhou Y."/>
            <person name="Yu Y."/>
            <person name="Zhang B."/>
            <person name="Zhuang S."/>
            <person name="Wei H."/>
            <person name="Liu B."/>
            <person name="Lei M."/>
            <person name="Yu H."/>
            <person name="Li Y."/>
            <person name="Xu H."/>
            <person name="Wei S."/>
            <person name="He X."/>
            <person name="Fang L."/>
            <person name="Zhang Z."/>
            <person name="Zhang Y."/>
            <person name="Huang X."/>
            <person name="Su Z."/>
            <person name="Tong W."/>
            <person name="Li J."/>
            <person name="Tong Z."/>
            <person name="Li S."/>
            <person name="Ye J."/>
            <person name="Wang L."/>
            <person name="Fang L."/>
            <person name="Lei T."/>
            <person name="Chen C."/>
            <person name="Chen H."/>
            <person name="Xu Z."/>
            <person name="Li H."/>
            <person name="Huang H."/>
            <person name="Zhang F."/>
            <person name="Xu H."/>
            <person name="Li N."/>
            <person name="Zhao C."/>
            <person name="Li S."/>
            <person name="Dong L."/>
            <person name="Huang Y."/>
            <person name="Li L."/>
            <person name="Xi Y."/>
            <person name="Qi Q."/>
            <person name="Li W."/>
            <person name="Zhang B."/>
            <person name="Hu W."/>
            <person name="Zhang Y."/>
            <person name="Tian X."/>
            <person name="Jiao Y."/>
            <person name="Liang X."/>
            <person name="Jin J."/>
            <person name="Gao L."/>
            <person name="Zheng W."/>
            <person name="Hao B."/>
            <person name="Liu S."/>
            <person name="Wang W."/>
            <person name="Yuan L."/>
            <person name="Cao M."/>
            <person name="McDermott J."/>
            <person name="Samudrala R."/>
            <person name="Wang J."/>
            <person name="Wong G.K."/>
            <person name="Yang H."/>
        </authorList>
    </citation>
    <scope>NUCLEOTIDE SEQUENCE [LARGE SCALE GENOMIC DNA]</scope>
    <source>
        <strain evidence="2">cv. 93-11</strain>
    </source>
</reference>
<dbReference type="AlphaFoldDB" id="B8AJY5"/>
<organism evidence="1 2">
    <name type="scientific">Oryza sativa subsp. indica</name>
    <name type="common">Rice</name>
    <dbReference type="NCBI Taxonomy" id="39946"/>
    <lineage>
        <taxon>Eukaryota</taxon>
        <taxon>Viridiplantae</taxon>
        <taxon>Streptophyta</taxon>
        <taxon>Embryophyta</taxon>
        <taxon>Tracheophyta</taxon>
        <taxon>Spermatophyta</taxon>
        <taxon>Magnoliopsida</taxon>
        <taxon>Liliopsida</taxon>
        <taxon>Poales</taxon>
        <taxon>Poaceae</taxon>
        <taxon>BOP clade</taxon>
        <taxon>Oryzoideae</taxon>
        <taxon>Oryzeae</taxon>
        <taxon>Oryzinae</taxon>
        <taxon>Oryza</taxon>
        <taxon>Oryza sativa</taxon>
    </lineage>
</organism>
<evidence type="ECO:0000313" key="1">
    <source>
        <dbReference type="EMBL" id="EEC76198.1"/>
    </source>
</evidence>
<sequence length="206" mass="22444">MNLKSKRKKLKLQWRAMARSKEEENKTWWPSVGRQGLSSPTHVIKSLNGLRKAVVVVTAWLCPAGDVSPGCINPPHPGLPLDHHPHPAAASIVDSASPVRSPHPRRQSVAYATSRNWIRSSPSISTTVPFAPHRKLPASPLIVAGCCRRVMQYSPVSPPSAAPEAARQSSDRRWMLSAGDAVLTRLPSITEGHSHQQKVHLAASLI</sequence>
<dbReference type="Proteomes" id="UP000007015">
    <property type="component" value="Chromosome 3"/>
</dbReference>
<dbReference type="EMBL" id="CM000128">
    <property type="protein sequence ID" value="EEC76198.1"/>
    <property type="molecule type" value="Genomic_DNA"/>
</dbReference>
<protein>
    <submittedName>
        <fullName evidence="1">Uncharacterized protein</fullName>
    </submittedName>
</protein>